<organism evidence="2 3">
    <name type="scientific">Spirobacillus cienkowskii</name>
    <dbReference type="NCBI Taxonomy" id="495820"/>
    <lineage>
        <taxon>Bacteria</taxon>
        <taxon>Pseudomonadati</taxon>
        <taxon>Bdellovibrionota</taxon>
        <taxon>Oligoflexia</taxon>
        <taxon>Silvanigrellales</taxon>
        <taxon>Spirobacillus</taxon>
    </lineage>
</organism>
<dbReference type="InterPro" id="IPR029045">
    <property type="entry name" value="ClpP/crotonase-like_dom_sf"/>
</dbReference>
<dbReference type="AlphaFoldDB" id="A0A369KMC7"/>
<sequence length="272" mass="30151">MTIRFNGKFIKVIDKEHGVKKIVFSRPDTRNAFNENMIQEITEQLNLLAQITSIEDMRLLIIEGEGKVFSAGADLIYMKQQAQQSEEKNLQDALNLGKMFFTLAAFPCPVVCIVQGAAIGGGFGFVACADLTIAEQNAVFATSEVRLGIVPGVISPYIVRKIGVAASSQFLLSGKRFSANESQQLGLIQYVTEQEYLKEKNEMIMYELLMAGPHAARRTKELILNASPLPSLTQIEFTAKHIALARSSHEGKAGIEAFFAKKDPYWSVREQE</sequence>
<accession>A0A369KMC7</accession>
<dbReference type="InterPro" id="IPR051683">
    <property type="entry name" value="Enoyl-CoA_Hydratase/Isomerase"/>
</dbReference>
<dbReference type="InterPro" id="IPR014748">
    <property type="entry name" value="Enoyl-CoA_hydra_C"/>
</dbReference>
<dbReference type="Gene3D" id="1.10.12.10">
    <property type="entry name" value="Lyase 2-enoyl-coa Hydratase, Chain A, domain 2"/>
    <property type="match status" value="1"/>
</dbReference>
<comment type="similarity">
    <text evidence="1">Belongs to the enoyl-CoA hydratase/isomerase family.</text>
</comment>
<evidence type="ECO:0000256" key="1">
    <source>
        <dbReference type="ARBA" id="ARBA00005254"/>
    </source>
</evidence>
<dbReference type="Proteomes" id="UP000253934">
    <property type="component" value="Unassembled WGS sequence"/>
</dbReference>
<evidence type="ECO:0000313" key="2">
    <source>
        <dbReference type="EMBL" id="RDB35809.1"/>
    </source>
</evidence>
<dbReference type="CDD" id="cd06558">
    <property type="entry name" value="crotonase-like"/>
    <property type="match status" value="1"/>
</dbReference>
<dbReference type="SUPFAM" id="SSF52096">
    <property type="entry name" value="ClpP/crotonase"/>
    <property type="match status" value="1"/>
</dbReference>
<dbReference type="PANTHER" id="PTHR42964:SF1">
    <property type="entry name" value="POLYKETIDE BIOSYNTHESIS ENOYL-COA HYDRATASE PKSH-RELATED"/>
    <property type="match status" value="1"/>
</dbReference>
<proteinExistence type="inferred from homology"/>
<name>A0A369KMC7_9BACT</name>
<dbReference type="Gene3D" id="3.90.226.10">
    <property type="entry name" value="2-enoyl-CoA Hydratase, Chain A, domain 1"/>
    <property type="match status" value="1"/>
</dbReference>
<gene>
    <name evidence="2" type="ORF">DCC88_08175</name>
</gene>
<protein>
    <recommendedName>
        <fullName evidence="4">Enoyl-CoA hydratase/isomerase family protein</fullName>
    </recommendedName>
</protein>
<comment type="caution">
    <text evidence="2">The sequence shown here is derived from an EMBL/GenBank/DDBJ whole genome shotgun (WGS) entry which is preliminary data.</text>
</comment>
<dbReference type="InterPro" id="IPR001753">
    <property type="entry name" value="Enoyl-CoA_hydra/iso"/>
</dbReference>
<keyword evidence="3" id="KW-1185">Reference proteome</keyword>
<evidence type="ECO:0000313" key="3">
    <source>
        <dbReference type="Proteomes" id="UP000253934"/>
    </source>
</evidence>
<dbReference type="GO" id="GO:0008300">
    <property type="term" value="P:isoprenoid catabolic process"/>
    <property type="evidence" value="ECO:0007669"/>
    <property type="project" value="TreeGrafter"/>
</dbReference>
<dbReference type="GO" id="GO:0003824">
    <property type="term" value="F:catalytic activity"/>
    <property type="evidence" value="ECO:0007669"/>
    <property type="project" value="UniProtKB-ARBA"/>
</dbReference>
<dbReference type="RefSeq" id="WP_338637664.1">
    <property type="nucleotide sequence ID" value="NZ_CP146516.1"/>
</dbReference>
<dbReference type="EMBL" id="QOVW01000074">
    <property type="protein sequence ID" value="RDB35809.1"/>
    <property type="molecule type" value="Genomic_DNA"/>
</dbReference>
<dbReference type="Pfam" id="PF00378">
    <property type="entry name" value="ECH_1"/>
    <property type="match status" value="1"/>
</dbReference>
<evidence type="ECO:0008006" key="4">
    <source>
        <dbReference type="Google" id="ProtNLM"/>
    </source>
</evidence>
<dbReference type="PANTHER" id="PTHR42964">
    <property type="entry name" value="ENOYL-COA HYDRATASE"/>
    <property type="match status" value="1"/>
</dbReference>
<reference evidence="2" key="1">
    <citation type="submission" date="2018-04" db="EMBL/GenBank/DDBJ databases">
        <title>Draft genome sequence of the Candidatus Spirobacillus cienkowskii, a pathogen of freshwater Daphnia species, reconstructed from hemolymph metagenomic reads.</title>
        <authorList>
            <person name="Bresciani L."/>
            <person name="Lemos L.N."/>
            <person name="Wale N."/>
            <person name="Lin J.Y."/>
            <person name="Fernandes G.R."/>
            <person name="Duffy M.A."/>
            <person name="Rodrigues J.M."/>
        </authorList>
    </citation>
    <scope>NUCLEOTIDE SEQUENCE [LARGE SCALE GENOMIC DNA]</scope>
    <source>
        <strain evidence="2">Binning01</strain>
    </source>
</reference>